<comment type="caution">
    <text evidence="3">The sequence shown here is derived from an EMBL/GenBank/DDBJ whole genome shotgun (WGS) entry which is preliminary data.</text>
</comment>
<keyword evidence="2" id="KW-1133">Transmembrane helix</keyword>
<dbReference type="RefSeq" id="WP_151134449.1">
    <property type="nucleotide sequence ID" value="NZ_VZUS01000001.1"/>
</dbReference>
<protein>
    <submittedName>
        <fullName evidence="3">Zinc ribbon domain-containing protein</fullName>
    </submittedName>
</protein>
<evidence type="ECO:0000313" key="3">
    <source>
        <dbReference type="EMBL" id="KAB1186605.1"/>
    </source>
</evidence>
<feature type="region of interest" description="Disordered" evidence="1">
    <location>
        <begin position="137"/>
        <end position="202"/>
    </location>
</feature>
<dbReference type="AlphaFoldDB" id="A0A643K0H0"/>
<dbReference type="CDD" id="cd00350">
    <property type="entry name" value="rubredoxin_like"/>
    <property type="match status" value="1"/>
</dbReference>
<dbReference type="EMBL" id="VZUS01000001">
    <property type="protein sequence ID" value="KAB1186605.1"/>
    <property type="molecule type" value="Genomic_DNA"/>
</dbReference>
<proteinExistence type="predicted"/>
<reference evidence="3" key="1">
    <citation type="submission" date="2019-09" db="EMBL/GenBank/DDBJ databases">
        <title>Genomic analysis of Haloferax sp. CBA1149.</title>
        <authorList>
            <person name="Roh S.W."/>
        </authorList>
    </citation>
    <scope>NUCLEOTIDE SEQUENCE</scope>
    <source>
        <strain evidence="3">CBA1149</strain>
    </source>
</reference>
<feature type="transmembrane region" description="Helical" evidence="2">
    <location>
        <begin position="87"/>
        <end position="115"/>
    </location>
</feature>
<feature type="compositionally biased region" description="Acidic residues" evidence="1">
    <location>
        <begin position="164"/>
        <end position="202"/>
    </location>
</feature>
<name>A0A643K0H0_9EURY</name>
<accession>A0A643K0H0</accession>
<gene>
    <name evidence="3" type="ORF">Hfx1149_00565</name>
</gene>
<evidence type="ECO:0000256" key="1">
    <source>
        <dbReference type="SAM" id="MobiDB-lite"/>
    </source>
</evidence>
<evidence type="ECO:0000256" key="2">
    <source>
        <dbReference type="SAM" id="Phobius"/>
    </source>
</evidence>
<organism evidence="3">
    <name type="scientific">Haloferax sp. CBA1149</name>
    <dbReference type="NCBI Taxonomy" id="2650753"/>
    <lineage>
        <taxon>Archaea</taxon>
        <taxon>Methanobacteriati</taxon>
        <taxon>Methanobacteriota</taxon>
        <taxon>Stenosarchaea group</taxon>
        <taxon>Halobacteria</taxon>
        <taxon>Halobacteriales</taxon>
        <taxon>Haloferacaceae</taxon>
        <taxon>Haloferax</taxon>
    </lineage>
</organism>
<keyword evidence="2" id="KW-0812">Transmembrane</keyword>
<keyword evidence="2" id="KW-0472">Membrane</keyword>
<sequence length="202" mass="21638">MSTSSANTPGRERGPNEVFCRNCGEIIDEKAEICPSCGVRQRAPPKSSVDSAVDDILQGGNPFVAAVLSALFPGLGQIYNRELERGLVFIVATIGAAISTLLFVGFILFPAVWLFSIYDAYTRAELRAEALRAEEHAHEVPVAPAVETDGPELIETESSAVAEGDTETGAETEEETGEVDEDAELEDEETDAASEREDETAT</sequence>